<dbReference type="InterPro" id="IPR018022">
    <property type="entry name" value="IPT"/>
</dbReference>
<evidence type="ECO:0000256" key="9">
    <source>
        <dbReference type="ARBA" id="ARBA00049563"/>
    </source>
</evidence>
<dbReference type="Gene3D" id="3.40.50.300">
    <property type="entry name" value="P-loop containing nucleotide triphosphate hydrolases"/>
    <property type="match status" value="1"/>
</dbReference>
<evidence type="ECO:0000256" key="5">
    <source>
        <dbReference type="ARBA" id="ARBA00022694"/>
    </source>
</evidence>
<dbReference type="EMBL" id="CAEZUL010000042">
    <property type="protein sequence ID" value="CAB4597234.1"/>
    <property type="molecule type" value="Genomic_DNA"/>
</dbReference>
<evidence type="ECO:0000256" key="7">
    <source>
        <dbReference type="ARBA" id="ARBA00022840"/>
    </source>
</evidence>
<dbReference type="Gene3D" id="1.10.20.140">
    <property type="match status" value="1"/>
</dbReference>
<dbReference type="PANTHER" id="PTHR11088">
    <property type="entry name" value="TRNA DIMETHYLALLYLTRANSFERASE"/>
    <property type="match status" value="1"/>
</dbReference>
<protein>
    <recommendedName>
        <fullName evidence="3">tRNA dimethylallyltransferase</fullName>
        <ecNumber evidence="3">2.5.1.75</ecNumber>
    </recommendedName>
</protein>
<dbReference type="InterPro" id="IPR027417">
    <property type="entry name" value="P-loop_NTPase"/>
</dbReference>
<evidence type="ECO:0000256" key="6">
    <source>
        <dbReference type="ARBA" id="ARBA00022741"/>
    </source>
</evidence>
<keyword evidence="6" id="KW-0547">Nucleotide-binding</keyword>
<dbReference type="PANTHER" id="PTHR11088:SF60">
    <property type="entry name" value="TRNA DIMETHYLALLYLTRANSFERASE"/>
    <property type="match status" value="1"/>
</dbReference>
<dbReference type="EC" id="2.5.1.75" evidence="3"/>
<evidence type="ECO:0000256" key="4">
    <source>
        <dbReference type="ARBA" id="ARBA00022679"/>
    </source>
</evidence>
<dbReference type="GO" id="GO:0052381">
    <property type="term" value="F:tRNA dimethylallyltransferase activity"/>
    <property type="evidence" value="ECO:0007669"/>
    <property type="project" value="UniProtKB-EC"/>
</dbReference>
<proteinExistence type="inferred from homology"/>
<reference evidence="10" key="1">
    <citation type="submission" date="2020-05" db="EMBL/GenBank/DDBJ databases">
        <authorList>
            <person name="Chiriac C."/>
            <person name="Salcher M."/>
            <person name="Ghai R."/>
            <person name="Kavagutti S V."/>
        </authorList>
    </citation>
    <scope>NUCLEOTIDE SEQUENCE</scope>
</reference>
<evidence type="ECO:0000256" key="2">
    <source>
        <dbReference type="ARBA" id="ARBA00005842"/>
    </source>
</evidence>
<sequence>MTIRRSVVVLGSTASGKSDAAMTAALLQPRGSVHIIAADAMQVYKRMDIGTAKPTVADQSAIPHHCVDVAEPSERYNVARYVDDVAVARKVIGEAGAAELVVGGTGLYVTAIVDGLDMPGEFPEIRAQLEANDNTEELFAQLFALDPQATTKMDPNNRRRIIRALEVCFGTGTTFSSFGQGIGSFAPTDTVLIGLRWNRDALRARIAYRVDLMIERGLVDEVRGLLAEPEGMSVTARQALGYKEVIEHLEGRWSLAEAVAATVLRTQQFAIRQERWFRRDPRIQWVDVQEDPIEEVTPAIVAALE</sequence>
<evidence type="ECO:0000256" key="8">
    <source>
        <dbReference type="ARBA" id="ARBA00022842"/>
    </source>
</evidence>
<dbReference type="SUPFAM" id="SSF52540">
    <property type="entry name" value="P-loop containing nucleoside triphosphate hydrolases"/>
    <property type="match status" value="1"/>
</dbReference>
<dbReference type="AlphaFoldDB" id="A0A6J6GDT9"/>
<name>A0A6J6GDT9_9ZZZZ</name>
<evidence type="ECO:0000256" key="3">
    <source>
        <dbReference type="ARBA" id="ARBA00012665"/>
    </source>
</evidence>
<comment type="catalytic activity">
    <reaction evidence="9">
        <text>adenosine(37) in tRNA + dimethylallyl diphosphate = N(6)-dimethylallyladenosine(37) in tRNA + diphosphate</text>
        <dbReference type="Rhea" id="RHEA:26482"/>
        <dbReference type="Rhea" id="RHEA-COMP:10162"/>
        <dbReference type="Rhea" id="RHEA-COMP:10375"/>
        <dbReference type="ChEBI" id="CHEBI:33019"/>
        <dbReference type="ChEBI" id="CHEBI:57623"/>
        <dbReference type="ChEBI" id="CHEBI:74411"/>
        <dbReference type="ChEBI" id="CHEBI:74415"/>
        <dbReference type="EC" id="2.5.1.75"/>
    </reaction>
</comment>
<gene>
    <name evidence="10" type="ORF">UFOPK1808_00518</name>
</gene>
<keyword evidence="7" id="KW-0067">ATP-binding</keyword>
<evidence type="ECO:0000256" key="1">
    <source>
        <dbReference type="ARBA" id="ARBA00001946"/>
    </source>
</evidence>
<keyword evidence="4" id="KW-0808">Transferase</keyword>
<keyword evidence="5" id="KW-0819">tRNA processing</keyword>
<dbReference type="GO" id="GO:0006400">
    <property type="term" value="P:tRNA modification"/>
    <property type="evidence" value="ECO:0007669"/>
    <property type="project" value="TreeGrafter"/>
</dbReference>
<accession>A0A6J6GDT9</accession>
<evidence type="ECO:0000313" key="10">
    <source>
        <dbReference type="EMBL" id="CAB4597234.1"/>
    </source>
</evidence>
<comment type="cofactor">
    <cofactor evidence="1">
        <name>Mg(2+)</name>
        <dbReference type="ChEBI" id="CHEBI:18420"/>
    </cofactor>
</comment>
<dbReference type="GO" id="GO:0005524">
    <property type="term" value="F:ATP binding"/>
    <property type="evidence" value="ECO:0007669"/>
    <property type="project" value="UniProtKB-KW"/>
</dbReference>
<dbReference type="Pfam" id="PF01715">
    <property type="entry name" value="IPPT"/>
    <property type="match status" value="1"/>
</dbReference>
<dbReference type="NCBIfam" id="TIGR00174">
    <property type="entry name" value="miaA"/>
    <property type="match status" value="1"/>
</dbReference>
<organism evidence="10">
    <name type="scientific">freshwater metagenome</name>
    <dbReference type="NCBI Taxonomy" id="449393"/>
    <lineage>
        <taxon>unclassified sequences</taxon>
        <taxon>metagenomes</taxon>
        <taxon>ecological metagenomes</taxon>
    </lineage>
</organism>
<keyword evidence="8" id="KW-0460">Magnesium</keyword>
<comment type="similarity">
    <text evidence="2">Belongs to the IPP transferase family.</text>
</comment>
<dbReference type="InterPro" id="IPR039657">
    <property type="entry name" value="Dimethylallyltransferase"/>
</dbReference>
<dbReference type="HAMAP" id="MF_00185">
    <property type="entry name" value="IPP_trans"/>
    <property type="match status" value="1"/>
</dbReference>